<dbReference type="GO" id="GO:0051276">
    <property type="term" value="P:chromosome organization"/>
    <property type="evidence" value="ECO:0007669"/>
    <property type="project" value="InterPro"/>
</dbReference>
<reference evidence="1" key="1">
    <citation type="journal article" date="2014" name="Front. Microbiol.">
        <title>High frequency of phylogenetically diverse reductive dehalogenase-homologous genes in deep subseafloor sedimentary metagenomes.</title>
        <authorList>
            <person name="Kawai M."/>
            <person name="Futagami T."/>
            <person name="Toyoda A."/>
            <person name="Takaki Y."/>
            <person name="Nishi S."/>
            <person name="Hori S."/>
            <person name="Arai W."/>
            <person name="Tsubouchi T."/>
            <person name="Morono Y."/>
            <person name="Uchiyama I."/>
            <person name="Ito T."/>
            <person name="Fujiyama A."/>
            <person name="Inagaki F."/>
            <person name="Takami H."/>
        </authorList>
    </citation>
    <scope>NUCLEOTIDE SEQUENCE</scope>
    <source>
        <strain evidence="1">Expedition CK06-06</strain>
    </source>
</reference>
<evidence type="ECO:0000313" key="1">
    <source>
        <dbReference type="EMBL" id="GAG67595.1"/>
    </source>
</evidence>
<sequence length="157" mass="17819">MKIKRTLRERKFIDAYIKNNGNATKAFLVVSPNAKHPKQYGYRMLQKVDLSVSELLNEMGMTDAYLNQKLKEGLNATKVISVIPIPPKDAKPGTGDLPLANEKNVDFIDVEDYNVRVKYLDMALKLKGKYPAEKHEITERKVVVIGKKEGKDEKNNT</sequence>
<name>X0ZDC0_9ZZZZ</name>
<gene>
    <name evidence="1" type="ORF">S01H4_20813</name>
</gene>
<evidence type="ECO:0008006" key="2">
    <source>
        <dbReference type="Google" id="ProtNLM"/>
    </source>
</evidence>
<proteinExistence type="predicted"/>
<protein>
    <recommendedName>
        <fullName evidence="2">Terminase small subunit</fullName>
    </recommendedName>
</protein>
<accession>X0ZDC0</accession>
<comment type="caution">
    <text evidence="1">The sequence shown here is derived from an EMBL/GenBank/DDBJ whole genome shotgun (WGS) entry which is preliminary data.</text>
</comment>
<dbReference type="InterPro" id="IPR038713">
    <property type="entry name" value="Terminase_Gp1_N_sf"/>
</dbReference>
<organism evidence="1">
    <name type="scientific">marine sediment metagenome</name>
    <dbReference type="NCBI Taxonomy" id="412755"/>
    <lineage>
        <taxon>unclassified sequences</taxon>
        <taxon>metagenomes</taxon>
        <taxon>ecological metagenomes</taxon>
    </lineage>
</organism>
<dbReference type="EMBL" id="BART01009389">
    <property type="protein sequence ID" value="GAG67595.1"/>
    <property type="molecule type" value="Genomic_DNA"/>
</dbReference>
<dbReference type="Gene3D" id="1.10.10.1400">
    <property type="entry name" value="Terminase, small subunit, N-terminal DNA-binding domain, HTH motif"/>
    <property type="match status" value="1"/>
</dbReference>
<dbReference type="AlphaFoldDB" id="X0ZDC0"/>